<dbReference type="CDD" id="cd00077">
    <property type="entry name" value="HDc"/>
    <property type="match status" value="1"/>
</dbReference>
<proteinExistence type="predicted"/>
<gene>
    <name evidence="2" type="ORF">OBE_00993</name>
</gene>
<dbReference type="EMBL" id="AJWZ01000670">
    <property type="protein sequence ID" value="EKC76123.1"/>
    <property type="molecule type" value="Genomic_DNA"/>
</dbReference>
<dbReference type="SMART" id="SM00471">
    <property type="entry name" value="HDc"/>
    <property type="match status" value="1"/>
</dbReference>
<dbReference type="InterPro" id="IPR006675">
    <property type="entry name" value="HDIG_dom"/>
</dbReference>
<dbReference type="InterPro" id="IPR006674">
    <property type="entry name" value="HD_domain"/>
</dbReference>
<evidence type="ECO:0000259" key="1">
    <source>
        <dbReference type="SMART" id="SM00471"/>
    </source>
</evidence>
<name>K1U1K9_9ZZZZ</name>
<dbReference type="Pfam" id="PF01966">
    <property type="entry name" value="HD"/>
    <property type="match status" value="1"/>
</dbReference>
<comment type="caution">
    <text evidence="2">The sequence shown here is derived from an EMBL/GenBank/DDBJ whole genome shotgun (WGS) entry which is preliminary data.</text>
</comment>
<sequence length="198" mass="22806">MILTSNKALEILEGARGKTLSDGWINHSICVGESAYKIAKALNEKGQSLDLDKVKTLGYIHDIGKMVGPFKNHVMNGYYYMQKEGYDEDYCNICLTHSYLNNDVMCTAGGIPSDIPFRKEFIENHEYTLSEKIINLCDLMCTAKVFTVDKRLIDIIIRHGTYSNTQYHIKETYKLKEYFDNLLGYDLYKLFPEIKDNL</sequence>
<dbReference type="Gene3D" id="1.10.3210.10">
    <property type="entry name" value="Hypothetical protein af1432"/>
    <property type="match status" value="1"/>
</dbReference>
<feature type="domain" description="HD/PDEase" evidence="1">
    <location>
        <begin position="20"/>
        <end position="152"/>
    </location>
</feature>
<reference evidence="2" key="1">
    <citation type="journal article" date="2013" name="Environ. Microbiol.">
        <title>Microbiota from the distal guts of lean and obese adolescents exhibit partial functional redundancy besides clear differences in community structure.</title>
        <authorList>
            <person name="Ferrer M."/>
            <person name="Ruiz A."/>
            <person name="Lanza F."/>
            <person name="Haange S.B."/>
            <person name="Oberbach A."/>
            <person name="Till H."/>
            <person name="Bargiela R."/>
            <person name="Campoy C."/>
            <person name="Segura M.T."/>
            <person name="Richter M."/>
            <person name="von Bergen M."/>
            <person name="Seifert J."/>
            <person name="Suarez A."/>
        </authorList>
    </citation>
    <scope>NUCLEOTIDE SEQUENCE</scope>
</reference>
<dbReference type="InterPro" id="IPR003607">
    <property type="entry name" value="HD/PDEase_dom"/>
</dbReference>
<organism evidence="2">
    <name type="scientific">human gut metagenome</name>
    <dbReference type="NCBI Taxonomy" id="408170"/>
    <lineage>
        <taxon>unclassified sequences</taxon>
        <taxon>metagenomes</taxon>
        <taxon>organismal metagenomes</taxon>
    </lineage>
</organism>
<dbReference type="AlphaFoldDB" id="K1U1K9"/>
<dbReference type="GO" id="GO:0016787">
    <property type="term" value="F:hydrolase activity"/>
    <property type="evidence" value="ECO:0007669"/>
    <property type="project" value="UniProtKB-KW"/>
</dbReference>
<keyword evidence="2" id="KW-0378">Hydrolase</keyword>
<dbReference type="NCBIfam" id="TIGR00277">
    <property type="entry name" value="HDIG"/>
    <property type="match status" value="1"/>
</dbReference>
<accession>K1U1K9</accession>
<evidence type="ECO:0000313" key="2">
    <source>
        <dbReference type="EMBL" id="EKC76123.1"/>
    </source>
</evidence>
<protein>
    <submittedName>
        <fullName evidence="2">Metal dependent phosphohydrolase</fullName>
    </submittedName>
</protein>
<dbReference type="SUPFAM" id="SSF109604">
    <property type="entry name" value="HD-domain/PDEase-like"/>
    <property type="match status" value="1"/>
</dbReference>